<dbReference type="InterPro" id="IPR007627">
    <property type="entry name" value="RNA_pol_sigma70_r2"/>
</dbReference>
<evidence type="ECO:0000256" key="5">
    <source>
        <dbReference type="SAM" id="MobiDB-lite"/>
    </source>
</evidence>
<keyword evidence="2" id="KW-0731">Sigma factor</keyword>
<feature type="domain" description="RNA polymerase sigma-70 region 3" evidence="6">
    <location>
        <begin position="232"/>
        <end position="293"/>
    </location>
</feature>
<dbReference type="Pfam" id="PF04545">
    <property type="entry name" value="Sigma70_r4"/>
    <property type="match status" value="1"/>
</dbReference>
<evidence type="ECO:0000259" key="8">
    <source>
        <dbReference type="Pfam" id="PF04545"/>
    </source>
</evidence>
<dbReference type="PANTHER" id="PTHR30385">
    <property type="entry name" value="SIGMA FACTOR F FLAGELLAR"/>
    <property type="match status" value="1"/>
</dbReference>
<dbReference type="Pfam" id="PF04542">
    <property type="entry name" value="Sigma70_r2"/>
    <property type="match status" value="1"/>
</dbReference>
<dbReference type="PANTHER" id="PTHR30385:SF4">
    <property type="entry name" value="RNA POLYMERASE SIGMA-E FACTOR"/>
    <property type="match status" value="1"/>
</dbReference>
<feature type="compositionally biased region" description="Basic and acidic residues" evidence="5">
    <location>
        <begin position="30"/>
        <end position="44"/>
    </location>
</feature>
<evidence type="ECO:0000313" key="10">
    <source>
        <dbReference type="Proteomes" id="UP001500751"/>
    </source>
</evidence>
<dbReference type="InterPro" id="IPR036388">
    <property type="entry name" value="WH-like_DNA-bd_sf"/>
</dbReference>
<evidence type="ECO:0000256" key="1">
    <source>
        <dbReference type="ARBA" id="ARBA00023015"/>
    </source>
</evidence>
<dbReference type="SUPFAM" id="SSF88659">
    <property type="entry name" value="Sigma3 and sigma4 domains of RNA polymerase sigma factors"/>
    <property type="match status" value="2"/>
</dbReference>
<evidence type="ECO:0000259" key="6">
    <source>
        <dbReference type="Pfam" id="PF04539"/>
    </source>
</evidence>
<evidence type="ECO:0000256" key="3">
    <source>
        <dbReference type="ARBA" id="ARBA00023125"/>
    </source>
</evidence>
<keyword evidence="4" id="KW-0804">Transcription</keyword>
<dbReference type="InterPro" id="IPR013325">
    <property type="entry name" value="RNA_pol_sigma_r2"/>
</dbReference>
<protein>
    <submittedName>
        <fullName evidence="9">RNA polymerase sigma factor SigF</fullName>
    </submittedName>
</protein>
<evidence type="ECO:0000313" key="9">
    <source>
        <dbReference type="EMBL" id="GAA2052583.1"/>
    </source>
</evidence>
<dbReference type="InterPro" id="IPR013324">
    <property type="entry name" value="RNA_pol_sigma_r3/r4-like"/>
</dbReference>
<feature type="domain" description="RNA polymerase sigma-70 region 4" evidence="8">
    <location>
        <begin position="310"/>
        <end position="358"/>
    </location>
</feature>
<feature type="region of interest" description="Disordered" evidence="5">
    <location>
        <begin position="368"/>
        <end position="412"/>
    </location>
</feature>
<evidence type="ECO:0000259" key="7">
    <source>
        <dbReference type="Pfam" id="PF04542"/>
    </source>
</evidence>
<dbReference type="SUPFAM" id="SSF88946">
    <property type="entry name" value="Sigma2 domain of RNA polymerase sigma factors"/>
    <property type="match status" value="1"/>
</dbReference>
<feature type="compositionally biased region" description="Basic and acidic residues" evidence="5">
    <location>
        <begin position="79"/>
        <end position="96"/>
    </location>
</feature>
<name>A0ABP5GRX6_9ACTN</name>
<reference evidence="10" key="1">
    <citation type="journal article" date="2019" name="Int. J. Syst. Evol. Microbiol.">
        <title>The Global Catalogue of Microorganisms (GCM) 10K type strain sequencing project: providing services to taxonomists for standard genome sequencing and annotation.</title>
        <authorList>
            <consortium name="The Broad Institute Genomics Platform"/>
            <consortium name="The Broad Institute Genome Sequencing Center for Infectious Disease"/>
            <person name="Wu L."/>
            <person name="Ma J."/>
        </authorList>
    </citation>
    <scope>NUCLEOTIDE SEQUENCE [LARGE SCALE GENOMIC DNA]</scope>
    <source>
        <strain evidence="10">JCM 16014</strain>
    </source>
</reference>
<feature type="region of interest" description="Disordered" evidence="5">
    <location>
        <begin position="1"/>
        <end position="111"/>
    </location>
</feature>
<dbReference type="EMBL" id="BAAAQN010000054">
    <property type="protein sequence ID" value="GAA2052583.1"/>
    <property type="molecule type" value="Genomic_DNA"/>
</dbReference>
<dbReference type="Gene3D" id="1.10.10.10">
    <property type="entry name" value="Winged helix-like DNA-binding domain superfamily/Winged helix DNA-binding domain"/>
    <property type="match status" value="2"/>
</dbReference>
<dbReference type="Proteomes" id="UP001500751">
    <property type="component" value="Unassembled WGS sequence"/>
</dbReference>
<feature type="compositionally biased region" description="Gly residues" evidence="5">
    <location>
        <begin position="369"/>
        <end position="382"/>
    </location>
</feature>
<sequence>MSGGVRGPGAGTGTGADTGAGTGADTDDVAGDRGGRTGAREPTVRRRGMRGGEPGSEIPGQGERRTGAEPSSSGAGHETLPDRDDHPLELHPELTTRRFPVPRAGGAPKDRAEHRAAIHRRFEELAECRDGSARHRVLRDELIAEHMNYARYVASRFSVPADNAEDLEQVAYLALIKAVDNFDPARGTAFLGYLTPMVTGEIKRYFRDATWDVHVPRRMQELSLALHGAPAEQLERRLGRSPTIAELAEHLGAAPEEIVEAFDASAAYSATSLERPLVPGDDQGASLGETLGEDDDAYQWVVDREALKPLLAALPERDKRILLMRFFRNMTQSQIGAELGVSQMQVSRYLARILGTLRDAVFEDDDAGRGGAGGSAGGGAGSSGTASGTASGNGSGAGGAAGAGGGGPDRSG</sequence>
<dbReference type="InterPro" id="IPR014284">
    <property type="entry name" value="RNA_pol_sigma-70_dom"/>
</dbReference>
<comment type="caution">
    <text evidence="9">The sequence shown here is derived from an EMBL/GenBank/DDBJ whole genome shotgun (WGS) entry which is preliminary data.</text>
</comment>
<keyword evidence="10" id="KW-1185">Reference proteome</keyword>
<dbReference type="InterPro" id="IPR007624">
    <property type="entry name" value="RNA_pol_sigma70_r3"/>
</dbReference>
<dbReference type="Pfam" id="PF04539">
    <property type="entry name" value="Sigma70_r3"/>
    <property type="match status" value="1"/>
</dbReference>
<gene>
    <name evidence="9" type="ORF">GCM10009839_70110</name>
</gene>
<evidence type="ECO:0000256" key="4">
    <source>
        <dbReference type="ARBA" id="ARBA00023163"/>
    </source>
</evidence>
<dbReference type="PRINTS" id="PR00046">
    <property type="entry name" value="SIGMA70FCT"/>
</dbReference>
<accession>A0ABP5GRX6</accession>
<dbReference type="InterPro" id="IPR007630">
    <property type="entry name" value="RNA_pol_sigma70_r4"/>
</dbReference>
<dbReference type="NCBIfam" id="TIGR02980">
    <property type="entry name" value="SigBFG"/>
    <property type="match status" value="1"/>
</dbReference>
<dbReference type="Gene3D" id="1.20.120.1810">
    <property type="match status" value="1"/>
</dbReference>
<dbReference type="CDD" id="cd06171">
    <property type="entry name" value="Sigma70_r4"/>
    <property type="match status" value="1"/>
</dbReference>
<proteinExistence type="predicted"/>
<feature type="compositionally biased region" description="Gly residues" evidence="5">
    <location>
        <begin position="391"/>
        <end position="412"/>
    </location>
</feature>
<feature type="domain" description="RNA polymerase sigma-70 region 2" evidence="7">
    <location>
        <begin position="142"/>
        <end position="211"/>
    </location>
</feature>
<dbReference type="NCBIfam" id="TIGR02937">
    <property type="entry name" value="sigma70-ECF"/>
    <property type="match status" value="1"/>
</dbReference>
<keyword evidence="1" id="KW-0805">Transcription regulation</keyword>
<evidence type="ECO:0000256" key="2">
    <source>
        <dbReference type="ARBA" id="ARBA00023082"/>
    </source>
</evidence>
<keyword evidence="3" id="KW-0238">DNA-binding</keyword>
<organism evidence="9 10">
    <name type="scientific">Catenulispora yoronensis</name>
    <dbReference type="NCBI Taxonomy" id="450799"/>
    <lineage>
        <taxon>Bacteria</taxon>
        <taxon>Bacillati</taxon>
        <taxon>Actinomycetota</taxon>
        <taxon>Actinomycetes</taxon>
        <taxon>Catenulisporales</taxon>
        <taxon>Catenulisporaceae</taxon>
        <taxon>Catenulispora</taxon>
    </lineage>
</organism>
<dbReference type="InterPro" id="IPR000943">
    <property type="entry name" value="RNA_pol_sigma70"/>
</dbReference>
<feature type="compositionally biased region" description="Gly residues" evidence="5">
    <location>
        <begin position="1"/>
        <end position="22"/>
    </location>
</feature>
<dbReference type="InterPro" id="IPR014322">
    <property type="entry name" value="RNA_pol_sigma-B/F/G"/>
</dbReference>